<dbReference type="Proteomes" id="UP000824120">
    <property type="component" value="Chromosome 9"/>
</dbReference>
<accession>A0A9J5X956</accession>
<comment type="caution">
    <text evidence="1">The sequence shown here is derived from an EMBL/GenBank/DDBJ whole genome shotgun (WGS) entry which is preliminary data.</text>
</comment>
<organism evidence="1 2">
    <name type="scientific">Solanum commersonii</name>
    <name type="common">Commerson's wild potato</name>
    <name type="synonym">Commerson's nightshade</name>
    <dbReference type="NCBI Taxonomy" id="4109"/>
    <lineage>
        <taxon>Eukaryota</taxon>
        <taxon>Viridiplantae</taxon>
        <taxon>Streptophyta</taxon>
        <taxon>Embryophyta</taxon>
        <taxon>Tracheophyta</taxon>
        <taxon>Spermatophyta</taxon>
        <taxon>Magnoliopsida</taxon>
        <taxon>eudicotyledons</taxon>
        <taxon>Gunneridae</taxon>
        <taxon>Pentapetalae</taxon>
        <taxon>asterids</taxon>
        <taxon>lamiids</taxon>
        <taxon>Solanales</taxon>
        <taxon>Solanaceae</taxon>
        <taxon>Solanoideae</taxon>
        <taxon>Solaneae</taxon>
        <taxon>Solanum</taxon>
    </lineage>
</organism>
<evidence type="ECO:0000313" key="1">
    <source>
        <dbReference type="EMBL" id="KAG5584865.1"/>
    </source>
</evidence>
<dbReference type="AlphaFoldDB" id="A0A9J5X956"/>
<reference evidence="1 2" key="1">
    <citation type="submission" date="2020-09" db="EMBL/GenBank/DDBJ databases">
        <title>De no assembly of potato wild relative species, Solanum commersonii.</title>
        <authorList>
            <person name="Cho K."/>
        </authorList>
    </citation>
    <scope>NUCLEOTIDE SEQUENCE [LARGE SCALE GENOMIC DNA]</scope>
    <source>
        <strain evidence="1">LZ3.2</strain>
        <tissue evidence="1">Leaf</tissue>
    </source>
</reference>
<dbReference type="EMBL" id="JACXVP010000009">
    <property type="protein sequence ID" value="KAG5584865.1"/>
    <property type="molecule type" value="Genomic_DNA"/>
</dbReference>
<gene>
    <name evidence="1" type="ORF">H5410_045299</name>
</gene>
<proteinExistence type="predicted"/>
<evidence type="ECO:0000313" key="2">
    <source>
        <dbReference type="Proteomes" id="UP000824120"/>
    </source>
</evidence>
<keyword evidence="2" id="KW-1185">Reference proteome</keyword>
<sequence length="183" mass="20883">MSYNGHTAFKSGPSFEASLSFFSNPFPSPFLKFNNNQLFPAHPFQVQLRPGPKPIPPRPNVNIGVQKRTLKFLAINALTEADGKQRQHYGTIHDSKRRQQFPYRFQTVIHDMNTETDKKQQQWEVSYFSLSSSPNRTIAATKARDVRPCNLGITPRQAQGYPNRLRPSTLFQSIGIRNQFGFG</sequence>
<protein>
    <submittedName>
        <fullName evidence="1">Uncharacterized protein</fullName>
    </submittedName>
</protein>
<name>A0A9J5X956_SOLCO</name>